<evidence type="ECO:0000313" key="1">
    <source>
        <dbReference type="EMBL" id="KAH7903466.1"/>
    </source>
</evidence>
<name>A0ACB7ZRD5_9AGAM</name>
<dbReference type="EMBL" id="MU268951">
    <property type="protein sequence ID" value="KAH7903466.1"/>
    <property type="molecule type" value="Genomic_DNA"/>
</dbReference>
<comment type="caution">
    <text evidence="1">The sequence shown here is derived from an EMBL/GenBank/DDBJ whole genome shotgun (WGS) entry which is preliminary data.</text>
</comment>
<dbReference type="Proteomes" id="UP000790377">
    <property type="component" value="Unassembled WGS sequence"/>
</dbReference>
<sequence length="531" mass="59813">MFVLLQVLVLATRLLSYPGLFPDKKNHDDILAHCKRELVHAVWCLLLNNEFLEAYKNGVVIKCHDGIDRLVQTFMQTMVAAARNAIYRLRSPVKGSAVEALLKEFSLVPTAMPNFFSFCAILTFEGFFPVPHDNIIRTLLFQLAEWHALAKLRLHTDESLELLDNSLKALATQLRKFQRLTCAAFETKELPSKTMARQRQQKHNTVSNNSTGSRRKVFNLLTYKFHALGDYTVAIKKFGTTNSYTTQIHGEEESLEHDPDSIPSESRYSMAQHTANMLNLPKLLSDNWDDPTDFIPKLRNHLLNRLYDYSYNGDKQEFSEAEHNNLEDAPDAHPYWYAQILQAFRIPVRHTSPGTNDLSLRTMDVLWPEYDWGFKDAHLPKVGFVEDADENTFGFLDPSLVIRACHLVPAFAAGRTTELLRGDSLTEISGRTTELLRGDMYCHFAGIGVGHATQFSNPKLAAMAKAPRGFEAGCDEPEDSTNSDYTGSELALDDPEAEDDGKDQGKEIGSQSDSGDDDDDVGTNDEDCFSF</sequence>
<protein>
    <submittedName>
        <fullName evidence="1">Uncharacterized protein</fullName>
    </submittedName>
</protein>
<accession>A0ACB7ZRD5</accession>
<organism evidence="1 2">
    <name type="scientific">Hygrophoropsis aurantiaca</name>
    <dbReference type="NCBI Taxonomy" id="72124"/>
    <lineage>
        <taxon>Eukaryota</taxon>
        <taxon>Fungi</taxon>
        <taxon>Dikarya</taxon>
        <taxon>Basidiomycota</taxon>
        <taxon>Agaricomycotina</taxon>
        <taxon>Agaricomycetes</taxon>
        <taxon>Agaricomycetidae</taxon>
        <taxon>Boletales</taxon>
        <taxon>Coniophorineae</taxon>
        <taxon>Hygrophoropsidaceae</taxon>
        <taxon>Hygrophoropsis</taxon>
    </lineage>
</organism>
<evidence type="ECO:0000313" key="2">
    <source>
        <dbReference type="Proteomes" id="UP000790377"/>
    </source>
</evidence>
<proteinExistence type="predicted"/>
<keyword evidence="2" id="KW-1185">Reference proteome</keyword>
<gene>
    <name evidence="1" type="ORF">BJ138DRAFT_1107647</name>
</gene>
<reference evidence="1" key="1">
    <citation type="journal article" date="2021" name="New Phytol.">
        <title>Evolutionary innovations through gain and loss of genes in the ectomycorrhizal Boletales.</title>
        <authorList>
            <person name="Wu G."/>
            <person name="Miyauchi S."/>
            <person name="Morin E."/>
            <person name="Kuo A."/>
            <person name="Drula E."/>
            <person name="Varga T."/>
            <person name="Kohler A."/>
            <person name="Feng B."/>
            <person name="Cao Y."/>
            <person name="Lipzen A."/>
            <person name="Daum C."/>
            <person name="Hundley H."/>
            <person name="Pangilinan J."/>
            <person name="Johnson J."/>
            <person name="Barry K."/>
            <person name="LaButti K."/>
            <person name="Ng V."/>
            <person name="Ahrendt S."/>
            <person name="Min B."/>
            <person name="Choi I.G."/>
            <person name="Park H."/>
            <person name="Plett J.M."/>
            <person name="Magnuson J."/>
            <person name="Spatafora J.W."/>
            <person name="Nagy L.G."/>
            <person name="Henrissat B."/>
            <person name="Grigoriev I.V."/>
            <person name="Yang Z.L."/>
            <person name="Xu J."/>
            <person name="Martin F.M."/>
        </authorList>
    </citation>
    <scope>NUCLEOTIDE SEQUENCE</scope>
    <source>
        <strain evidence="1">ATCC 28755</strain>
    </source>
</reference>